<dbReference type="EMBL" id="JAACNH010000002">
    <property type="protein sequence ID" value="KAG8450609.1"/>
    <property type="molecule type" value="Genomic_DNA"/>
</dbReference>
<dbReference type="AlphaFoldDB" id="A0A8T2JZN6"/>
<dbReference type="OrthoDB" id="10564441at2759"/>
<evidence type="ECO:0000256" key="1">
    <source>
        <dbReference type="SAM" id="MobiDB-lite"/>
    </source>
</evidence>
<reference evidence="2" key="1">
    <citation type="thesis" date="2020" institute="ProQuest LLC" country="789 East Eisenhower Parkway, Ann Arbor, MI, USA">
        <title>Comparative Genomics and Chromosome Evolution.</title>
        <authorList>
            <person name="Mudd A.B."/>
        </authorList>
    </citation>
    <scope>NUCLEOTIDE SEQUENCE</scope>
    <source>
        <strain evidence="2">Female2</strain>
        <tissue evidence="2">Blood</tissue>
    </source>
</reference>
<evidence type="ECO:0000313" key="2">
    <source>
        <dbReference type="EMBL" id="KAG8450609.1"/>
    </source>
</evidence>
<protein>
    <submittedName>
        <fullName evidence="2">Uncharacterized protein</fullName>
    </submittedName>
</protein>
<accession>A0A8T2JZN6</accession>
<feature type="compositionally biased region" description="Polar residues" evidence="1">
    <location>
        <begin position="71"/>
        <end position="92"/>
    </location>
</feature>
<sequence>MSLYTQSLNKKEFWQLVQQNYGTELGLNNEEMENLPLAAEDNGHVRALGRLGLEDCVDKSERMQRGPNTKDGISQNTETDSPSFNPIQMVTV</sequence>
<name>A0A8T2JZN6_9PIPI</name>
<gene>
    <name evidence="2" type="ORF">GDO86_003037</name>
</gene>
<comment type="caution">
    <text evidence="2">The sequence shown here is derived from an EMBL/GenBank/DDBJ whole genome shotgun (WGS) entry which is preliminary data.</text>
</comment>
<proteinExistence type="predicted"/>
<keyword evidence="3" id="KW-1185">Reference proteome</keyword>
<evidence type="ECO:0000313" key="3">
    <source>
        <dbReference type="Proteomes" id="UP000812440"/>
    </source>
</evidence>
<organism evidence="2 3">
    <name type="scientific">Hymenochirus boettgeri</name>
    <name type="common">Congo dwarf clawed frog</name>
    <dbReference type="NCBI Taxonomy" id="247094"/>
    <lineage>
        <taxon>Eukaryota</taxon>
        <taxon>Metazoa</taxon>
        <taxon>Chordata</taxon>
        <taxon>Craniata</taxon>
        <taxon>Vertebrata</taxon>
        <taxon>Euteleostomi</taxon>
        <taxon>Amphibia</taxon>
        <taxon>Batrachia</taxon>
        <taxon>Anura</taxon>
        <taxon>Pipoidea</taxon>
        <taxon>Pipidae</taxon>
        <taxon>Pipinae</taxon>
        <taxon>Hymenochirus</taxon>
    </lineage>
</organism>
<feature type="region of interest" description="Disordered" evidence="1">
    <location>
        <begin position="59"/>
        <end position="92"/>
    </location>
</feature>
<dbReference type="Proteomes" id="UP000812440">
    <property type="component" value="Chromosome 2"/>
</dbReference>